<gene>
    <name evidence="1" type="ORF">J2W48_003746</name>
</gene>
<dbReference type="EMBL" id="JAVDWQ010000015">
    <property type="protein sequence ID" value="MDR7211789.1"/>
    <property type="molecule type" value="Genomic_DNA"/>
</dbReference>
<comment type="caution">
    <text evidence="1">The sequence shown here is derived from an EMBL/GenBank/DDBJ whole genome shotgun (WGS) entry which is preliminary data.</text>
</comment>
<evidence type="ECO:0000313" key="2">
    <source>
        <dbReference type="Proteomes" id="UP001269081"/>
    </source>
</evidence>
<sequence length="172" mass="19953">MKYILFFYFIVLSANSQTPFHTLLKSLNGYSEINISKSNRTKFYLGKDELSKFNSTKVIELYKDSNIKPLIYIVPISISAEFNVFVEIPVSVFTEKKNMVTTNTYGSYLIFDKKVNVLYRIESDMACGSVYKKNKKILVTNSYFGTLMDNVFIVDKNFNNLKNVEFESEQEL</sequence>
<dbReference type="Proteomes" id="UP001269081">
    <property type="component" value="Unassembled WGS sequence"/>
</dbReference>
<proteinExistence type="predicted"/>
<evidence type="ECO:0008006" key="3">
    <source>
        <dbReference type="Google" id="ProtNLM"/>
    </source>
</evidence>
<evidence type="ECO:0000313" key="1">
    <source>
        <dbReference type="EMBL" id="MDR7211789.1"/>
    </source>
</evidence>
<keyword evidence="2" id="KW-1185">Reference proteome</keyword>
<reference evidence="1 2" key="1">
    <citation type="submission" date="2023-07" db="EMBL/GenBank/DDBJ databases">
        <title>Sorghum-associated microbial communities from plants grown in Nebraska, USA.</title>
        <authorList>
            <person name="Schachtman D."/>
        </authorList>
    </citation>
    <scope>NUCLEOTIDE SEQUENCE [LARGE SCALE GENOMIC DNA]</scope>
    <source>
        <strain evidence="1 2">4129</strain>
    </source>
</reference>
<organism evidence="1 2">
    <name type="scientific">Flavobacterium piscis</name>
    <dbReference type="NCBI Taxonomy" id="1114874"/>
    <lineage>
        <taxon>Bacteria</taxon>
        <taxon>Pseudomonadati</taxon>
        <taxon>Bacteroidota</taxon>
        <taxon>Flavobacteriia</taxon>
        <taxon>Flavobacteriales</taxon>
        <taxon>Flavobacteriaceae</taxon>
        <taxon>Flavobacterium</taxon>
    </lineage>
</organism>
<name>A0ABU1YC29_9FLAO</name>
<dbReference type="RefSeq" id="WP_310283155.1">
    <property type="nucleotide sequence ID" value="NZ_JAVDWQ010000015.1"/>
</dbReference>
<protein>
    <recommendedName>
        <fullName evidence="3">WG repeat-containing protein</fullName>
    </recommendedName>
</protein>
<accession>A0ABU1YC29</accession>